<proteinExistence type="predicted"/>
<feature type="compositionally biased region" description="Basic and acidic residues" evidence="1">
    <location>
        <begin position="80"/>
        <end position="89"/>
    </location>
</feature>
<dbReference type="EMBL" id="JACHMB010000001">
    <property type="protein sequence ID" value="MBB5778439.1"/>
    <property type="molecule type" value="Genomic_DNA"/>
</dbReference>
<accession>A0A7W9LC79</accession>
<reference evidence="2 3" key="1">
    <citation type="submission" date="2020-08" db="EMBL/GenBank/DDBJ databases">
        <title>Sequencing the genomes of 1000 actinobacteria strains.</title>
        <authorList>
            <person name="Klenk H.-P."/>
        </authorList>
    </citation>
    <scope>NUCLEOTIDE SEQUENCE [LARGE SCALE GENOMIC DNA]</scope>
    <source>
        <strain evidence="2 3">DSM 45507</strain>
    </source>
</reference>
<evidence type="ECO:0000256" key="1">
    <source>
        <dbReference type="SAM" id="MobiDB-lite"/>
    </source>
</evidence>
<keyword evidence="3" id="KW-1185">Reference proteome</keyword>
<organism evidence="2 3">
    <name type="scientific">Nonomuraea jabiensis</name>
    <dbReference type="NCBI Taxonomy" id="882448"/>
    <lineage>
        <taxon>Bacteria</taxon>
        <taxon>Bacillati</taxon>
        <taxon>Actinomycetota</taxon>
        <taxon>Actinomycetes</taxon>
        <taxon>Streptosporangiales</taxon>
        <taxon>Streptosporangiaceae</taxon>
        <taxon>Nonomuraea</taxon>
    </lineage>
</organism>
<evidence type="ECO:0000313" key="3">
    <source>
        <dbReference type="Proteomes" id="UP000579153"/>
    </source>
</evidence>
<comment type="caution">
    <text evidence="2">The sequence shown here is derived from an EMBL/GenBank/DDBJ whole genome shotgun (WGS) entry which is preliminary data.</text>
</comment>
<dbReference type="RefSeq" id="WP_185071870.1">
    <property type="nucleotide sequence ID" value="NZ_JACHMB010000001.1"/>
</dbReference>
<dbReference type="Proteomes" id="UP000579153">
    <property type="component" value="Unassembled WGS sequence"/>
</dbReference>
<name>A0A7W9LC79_9ACTN</name>
<gene>
    <name evidence="2" type="ORF">HD596_005195</name>
</gene>
<evidence type="ECO:0000313" key="2">
    <source>
        <dbReference type="EMBL" id="MBB5778439.1"/>
    </source>
</evidence>
<sequence>MASIYAVPSLDPGPPASIYGDPPAPVPDRIAPMPRPSASIATPPPPARTVPKRSAPPRREVAVPPPASSPTPQAPPQVRADPEPDRRADPPPAISGGADPCATFHDFRRQPCYAYLNRLTH</sequence>
<feature type="region of interest" description="Disordered" evidence="1">
    <location>
        <begin position="1"/>
        <end position="103"/>
    </location>
</feature>
<feature type="compositionally biased region" description="Pro residues" evidence="1">
    <location>
        <begin position="63"/>
        <end position="75"/>
    </location>
</feature>
<dbReference type="AlphaFoldDB" id="A0A7W9LC79"/>
<protein>
    <submittedName>
        <fullName evidence="2">Uncharacterized protein</fullName>
    </submittedName>
</protein>